<evidence type="ECO:0000313" key="3">
    <source>
        <dbReference type="Proteomes" id="UP000574769"/>
    </source>
</evidence>
<organism evidence="2 3">
    <name type="scientific">Sphingomonas abaci</name>
    <dbReference type="NCBI Taxonomy" id="237611"/>
    <lineage>
        <taxon>Bacteria</taxon>
        <taxon>Pseudomonadati</taxon>
        <taxon>Pseudomonadota</taxon>
        <taxon>Alphaproteobacteria</taxon>
        <taxon>Sphingomonadales</taxon>
        <taxon>Sphingomonadaceae</taxon>
        <taxon>Sphingomonas</taxon>
    </lineage>
</organism>
<proteinExistence type="predicted"/>
<evidence type="ECO:0000313" key="2">
    <source>
        <dbReference type="EMBL" id="MBB4617229.1"/>
    </source>
</evidence>
<dbReference type="EMBL" id="JACHNY010000002">
    <property type="protein sequence ID" value="MBB4617229.1"/>
    <property type="molecule type" value="Genomic_DNA"/>
</dbReference>
<reference evidence="2 3" key="1">
    <citation type="submission" date="2020-08" db="EMBL/GenBank/DDBJ databases">
        <title>Genomic Encyclopedia of Type Strains, Phase IV (KMG-IV): sequencing the most valuable type-strain genomes for metagenomic binning, comparative biology and taxonomic classification.</title>
        <authorList>
            <person name="Goeker M."/>
        </authorList>
    </citation>
    <scope>NUCLEOTIDE SEQUENCE [LARGE SCALE GENOMIC DNA]</scope>
    <source>
        <strain evidence="2 3">DSM 15867</strain>
    </source>
</reference>
<comment type="caution">
    <text evidence="2">The sequence shown here is derived from an EMBL/GenBank/DDBJ whole genome shotgun (WGS) entry which is preliminary data.</text>
</comment>
<accession>A0A7W7AHP6</accession>
<dbReference type="Proteomes" id="UP000574769">
    <property type="component" value="Unassembled WGS sequence"/>
</dbReference>
<dbReference type="AlphaFoldDB" id="A0A7W7AHP6"/>
<name>A0A7W7AHP6_9SPHN</name>
<keyword evidence="3" id="KW-1185">Reference proteome</keyword>
<dbReference type="RefSeq" id="WP_184112859.1">
    <property type="nucleotide sequence ID" value="NZ_JACHNY010000002.1"/>
</dbReference>
<feature type="region of interest" description="Disordered" evidence="1">
    <location>
        <begin position="1"/>
        <end position="48"/>
    </location>
</feature>
<protein>
    <submittedName>
        <fullName evidence="2">Uncharacterized protein</fullName>
    </submittedName>
</protein>
<evidence type="ECO:0000256" key="1">
    <source>
        <dbReference type="SAM" id="MobiDB-lite"/>
    </source>
</evidence>
<feature type="compositionally biased region" description="Acidic residues" evidence="1">
    <location>
        <begin position="1"/>
        <end position="11"/>
    </location>
</feature>
<gene>
    <name evidence="2" type="ORF">GGQ96_001349</name>
</gene>
<sequence>MGPDLTLDDDVWPLSFHGNRSVPGTPLPGGAHHPISVARATGDTQVTA</sequence>